<evidence type="ECO:0000313" key="4">
    <source>
        <dbReference type="Proteomes" id="UP001345013"/>
    </source>
</evidence>
<dbReference type="CDD" id="cd05233">
    <property type="entry name" value="SDR_c"/>
    <property type="match status" value="1"/>
</dbReference>
<proteinExistence type="inferred from homology"/>
<dbReference type="Proteomes" id="UP001345013">
    <property type="component" value="Unassembled WGS sequence"/>
</dbReference>
<comment type="similarity">
    <text evidence="1">Belongs to the short-chain dehydrogenases/reductases (SDR) family.</text>
</comment>
<dbReference type="InterPro" id="IPR002347">
    <property type="entry name" value="SDR_fam"/>
</dbReference>
<reference evidence="3 4" key="1">
    <citation type="submission" date="2023-08" db="EMBL/GenBank/DDBJ databases">
        <title>Black Yeasts Isolated from many extreme environments.</title>
        <authorList>
            <person name="Coleine C."/>
            <person name="Stajich J.E."/>
            <person name="Selbmann L."/>
        </authorList>
    </citation>
    <scope>NUCLEOTIDE SEQUENCE [LARGE SCALE GENOMIC DNA]</scope>
    <source>
        <strain evidence="3 4">CCFEE 5885</strain>
    </source>
</reference>
<accession>A0ABR0KCM8</accession>
<dbReference type="SUPFAM" id="SSF51735">
    <property type="entry name" value="NAD(P)-binding Rossmann-fold domains"/>
    <property type="match status" value="1"/>
</dbReference>
<keyword evidence="4" id="KW-1185">Reference proteome</keyword>
<dbReference type="Gene3D" id="3.40.50.720">
    <property type="entry name" value="NAD(P)-binding Rossmann-like Domain"/>
    <property type="match status" value="1"/>
</dbReference>
<evidence type="ECO:0000256" key="2">
    <source>
        <dbReference type="ARBA" id="ARBA00023002"/>
    </source>
</evidence>
<dbReference type="PANTHER" id="PTHR24321">
    <property type="entry name" value="DEHYDROGENASES, SHORT CHAIN"/>
    <property type="match status" value="1"/>
</dbReference>
<dbReference type="PRINTS" id="PR00081">
    <property type="entry name" value="GDHRDH"/>
</dbReference>
<keyword evidence="2" id="KW-0560">Oxidoreductase</keyword>
<sequence length="272" mass="29031">MSSLDFGLKDVHVLVTGASGGIGIETALTFLQLGSRVTAHYNTSPKAIANHPGLLPIQANVTSEPDISRLFASAESQNGGPVQILIVNHGIWPTQNVELADMSLDQWRNTHAVNLDGPFLLCREFLRCLRGQPADVLAPVSITFIGSTAGKFGEADHADYASGKAALMYGLTPTLKNEIVRIAPRGRVNSVNPGWVRTPMAEETIKDAKFVARALASTPLQKVAVPGDVARQVAVLSSPLLSGHVTGVNVMVDGGMEGRYGEKLYAFPRLRL</sequence>
<gene>
    <name evidence="3" type="ORF">LTR24_004871</name>
</gene>
<evidence type="ECO:0000256" key="1">
    <source>
        <dbReference type="ARBA" id="ARBA00006484"/>
    </source>
</evidence>
<dbReference type="EMBL" id="JAVRRG010000052">
    <property type="protein sequence ID" value="KAK5092830.1"/>
    <property type="molecule type" value="Genomic_DNA"/>
</dbReference>
<name>A0ABR0KCM8_9EURO</name>
<evidence type="ECO:0000313" key="3">
    <source>
        <dbReference type="EMBL" id="KAK5092830.1"/>
    </source>
</evidence>
<dbReference type="Pfam" id="PF13561">
    <property type="entry name" value="adh_short_C2"/>
    <property type="match status" value="1"/>
</dbReference>
<organism evidence="3 4">
    <name type="scientific">Lithohypha guttulata</name>
    <dbReference type="NCBI Taxonomy" id="1690604"/>
    <lineage>
        <taxon>Eukaryota</taxon>
        <taxon>Fungi</taxon>
        <taxon>Dikarya</taxon>
        <taxon>Ascomycota</taxon>
        <taxon>Pezizomycotina</taxon>
        <taxon>Eurotiomycetes</taxon>
        <taxon>Chaetothyriomycetidae</taxon>
        <taxon>Chaetothyriales</taxon>
        <taxon>Trichomeriaceae</taxon>
        <taxon>Lithohypha</taxon>
    </lineage>
</organism>
<dbReference type="InterPro" id="IPR036291">
    <property type="entry name" value="NAD(P)-bd_dom_sf"/>
</dbReference>
<protein>
    <recommendedName>
        <fullName evidence="5">NAD(P)-binding protein</fullName>
    </recommendedName>
</protein>
<dbReference type="PANTHER" id="PTHR24321:SF8">
    <property type="entry name" value="ESTRADIOL 17-BETA-DEHYDROGENASE 8-RELATED"/>
    <property type="match status" value="1"/>
</dbReference>
<evidence type="ECO:0008006" key="5">
    <source>
        <dbReference type="Google" id="ProtNLM"/>
    </source>
</evidence>
<comment type="caution">
    <text evidence="3">The sequence shown here is derived from an EMBL/GenBank/DDBJ whole genome shotgun (WGS) entry which is preliminary data.</text>
</comment>